<dbReference type="GO" id="GO:0008813">
    <property type="term" value="F:chorismate lyase activity"/>
    <property type="evidence" value="ECO:0007669"/>
    <property type="project" value="UniProtKB-EC"/>
</dbReference>
<sequence length="177" mass="19641">MTVKEQELFQVSGYAPDEGGVDWLQLPPFIRVLLSTDGTVTKTLEAYFWEPVDVTLCQQGEAPRAAIDEGFGVQLPATEKVWLREVALIGGQSGRHYVSALSLIRTTLLPEALRQGLEHGDLGIGGVIRELGLETYRKVIAVGCSDAAAMAWRAYRLYYQGQVVMSIREDFHLRAMQ</sequence>
<dbReference type="InterPro" id="IPR002800">
    <property type="entry name" value="Rv2949c-like"/>
</dbReference>
<dbReference type="EMBL" id="AP023086">
    <property type="protein sequence ID" value="BCD96914.1"/>
    <property type="molecule type" value="Genomic_DNA"/>
</dbReference>
<dbReference type="InterPro" id="IPR028978">
    <property type="entry name" value="Chorismate_lyase_/UTRA_dom_sf"/>
</dbReference>
<gene>
    <name evidence="1" type="ORF">MARGE09_P1114</name>
</gene>
<evidence type="ECO:0000313" key="1">
    <source>
        <dbReference type="EMBL" id="BCD96914.1"/>
    </source>
</evidence>
<organism evidence="1 2">
    <name type="scientific">Marinagarivorans cellulosilyticus</name>
    <dbReference type="NCBI Taxonomy" id="2721545"/>
    <lineage>
        <taxon>Bacteria</taxon>
        <taxon>Pseudomonadati</taxon>
        <taxon>Pseudomonadota</taxon>
        <taxon>Gammaproteobacteria</taxon>
        <taxon>Cellvibrionales</taxon>
        <taxon>Cellvibrionaceae</taxon>
        <taxon>Marinagarivorans</taxon>
    </lineage>
</organism>
<dbReference type="SUPFAM" id="SSF64288">
    <property type="entry name" value="Chorismate lyase-like"/>
    <property type="match status" value="1"/>
</dbReference>
<dbReference type="AlphaFoldDB" id="A0AAN1WG07"/>
<dbReference type="Proteomes" id="UP001320119">
    <property type="component" value="Chromosome"/>
</dbReference>
<evidence type="ECO:0000313" key="2">
    <source>
        <dbReference type="Proteomes" id="UP001320119"/>
    </source>
</evidence>
<dbReference type="Pfam" id="PF01947">
    <property type="entry name" value="Rv2949c-like"/>
    <property type="match status" value="1"/>
</dbReference>
<dbReference type="EC" id="4.1.3.40" evidence="1"/>
<proteinExistence type="predicted"/>
<keyword evidence="2" id="KW-1185">Reference proteome</keyword>
<dbReference type="Gene3D" id="3.40.1410.10">
    <property type="entry name" value="Chorismate lyase-like"/>
    <property type="match status" value="1"/>
</dbReference>
<dbReference type="KEGG" id="marq:MARGE09_P1114"/>
<protein>
    <submittedName>
        <fullName evidence="1">Chorismate--pyruvate lyase</fullName>
        <ecNumber evidence="1">4.1.3.40</ecNumber>
    </submittedName>
</protein>
<dbReference type="RefSeq" id="WP_236986397.1">
    <property type="nucleotide sequence ID" value="NZ_AP023086.1"/>
</dbReference>
<keyword evidence="1" id="KW-0456">Lyase</keyword>
<accession>A0AAN1WG07</accession>
<reference evidence="1 2" key="1">
    <citation type="journal article" date="2022" name="IScience">
        <title>An ultrasensitive nanofiber-based assay for enzymatic hydrolysis and deep-sea microbial degradation of cellulose.</title>
        <authorList>
            <person name="Tsudome M."/>
            <person name="Tachioka M."/>
            <person name="Miyazaki M."/>
            <person name="Uchimura K."/>
            <person name="Tsuda M."/>
            <person name="Takaki Y."/>
            <person name="Deguchi S."/>
        </authorList>
    </citation>
    <scope>NUCLEOTIDE SEQUENCE [LARGE SCALE GENOMIC DNA]</scope>
    <source>
        <strain evidence="1 2">GE09</strain>
    </source>
</reference>
<name>A0AAN1WG07_9GAMM</name>